<dbReference type="Pfam" id="PF07705">
    <property type="entry name" value="CARDB"/>
    <property type="match status" value="1"/>
</dbReference>
<dbReference type="NCBIfam" id="TIGR04183">
    <property type="entry name" value="Por_Secre_tail"/>
    <property type="match status" value="1"/>
</dbReference>
<feature type="domain" description="Secretion system C-terminal sorting" evidence="2">
    <location>
        <begin position="257"/>
        <end position="334"/>
    </location>
</feature>
<dbReference type="Pfam" id="PF18962">
    <property type="entry name" value="Por_Secre_tail"/>
    <property type="match status" value="1"/>
</dbReference>
<dbReference type="InterPro" id="IPR011635">
    <property type="entry name" value="CARDB"/>
</dbReference>
<dbReference type="Gene3D" id="2.60.40.10">
    <property type="entry name" value="Immunoglobulins"/>
    <property type="match status" value="1"/>
</dbReference>
<sequence length="335" mass="34222">MPVQAVVRNTGSAALTNVPVTLAVSGATTFTDTKSIANLAVGSSATVTFTAYPVTATSGTNQLTVTVPADGLASNNSRTVTQVVSASTLSYNVGNSFVDGAGVRAANTTIAVRHETSKPATIRSVTTNFYGASSSGASYQLLLFAADAPGGMPGTVIYATPALPRPANGGADVVPIPEIPVEGTFFVGLSNTTANSLAISYQLETPLRSGTFLYRLAGAGSWTDINTTGSSTRLSVDVTLGAVLGRKDAIGAGTLSVYPNPAHRSFTLALPAIAGQRTAELTLLNTLGQQVLARTVPLVASGTETQVDVSSLAPGLYTLQIKTNREVATKKVLVE</sequence>
<accession>A0A8T9Q674</accession>
<dbReference type="InterPro" id="IPR013783">
    <property type="entry name" value="Ig-like_fold"/>
</dbReference>
<evidence type="ECO:0000259" key="1">
    <source>
        <dbReference type="Pfam" id="PF07705"/>
    </source>
</evidence>
<keyword evidence="4" id="KW-1185">Reference proteome</keyword>
<reference evidence="3" key="1">
    <citation type="submission" date="2022-04" db="EMBL/GenBank/DDBJ databases">
        <title>Hymenobacter sp. isolated from the air.</title>
        <authorList>
            <person name="Won M."/>
            <person name="Lee C.-M."/>
            <person name="Woen H.-Y."/>
            <person name="Kwon S.-W."/>
        </authorList>
    </citation>
    <scope>NUCLEOTIDE SEQUENCE</scope>
    <source>
        <strain evidence="3">5116S-3</strain>
    </source>
</reference>
<evidence type="ECO:0000313" key="4">
    <source>
        <dbReference type="Proteomes" id="UP000831796"/>
    </source>
</evidence>
<dbReference type="KEGG" id="hcu:MUN79_20055"/>
<dbReference type="EMBL" id="CP095046">
    <property type="protein sequence ID" value="UOQ70949.1"/>
    <property type="molecule type" value="Genomic_DNA"/>
</dbReference>
<evidence type="ECO:0000259" key="2">
    <source>
        <dbReference type="Pfam" id="PF18962"/>
    </source>
</evidence>
<dbReference type="InterPro" id="IPR026444">
    <property type="entry name" value="Secre_tail"/>
</dbReference>
<evidence type="ECO:0000313" key="3">
    <source>
        <dbReference type="EMBL" id="UOQ70949.1"/>
    </source>
</evidence>
<feature type="domain" description="CARDB" evidence="1">
    <location>
        <begin position="3"/>
        <end position="70"/>
    </location>
</feature>
<dbReference type="Proteomes" id="UP000831796">
    <property type="component" value="Chromosome"/>
</dbReference>
<gene>
    <name evidence="3" type="ORF">MUN79_20055</name>
</gene>
<name>A0A8T9Q674_9BACT</name>
<protein>
    <submittedName>
        <fullName evidence="3">T9SS type A sorting domain-containing protein</fullName>
    </submittedName>
</protein>
<organism evidence="3 4">
    <name type="scientific">Hymenobacter cellulosilyticus</name>
    <dbReference type="NCBI Taxonomy" id="2932248"/>
    <lineage>
        <taxon>Bacteria</taxon>
        <taxon>Pseudomonadati</taxon>
        <taxon>Bacteroidota</taxon>
        <taxon>Cytophagia</taxon>
        <taxon>Cytophagales</taxon>
        <taxon>Hymenobacteraceae</taxon>
        <taxon>Hymenobacter</taxon>
    </lineage>
</organism>
<proteinExistence type="predicted"/>
<dbReference type="AlphaFoldDB" id="A0A8T9Q674"/>